<reference evidence="2 3" key="1">
    <citation type="submission" date="2018-05" db="EMBL/GenBank/DDBJ databases">
        <title>Whole genome sequencing for identification of molecular markers to develop diagnostic detection tools for the regulated plant pathogen Lachnellula willkommii.</title>
        <authorList>
            <person name="Giroux E."/>
            <person name="Bilodeau G."/>
        </authorList>
    </citation>
    <scope>NUCLEOTIDE SEQUENCE [LARGE SCALE GENOMIC DNA]</scope>
    <source>
        <strain evidence="2 3">CBS 625.97</strain>
    </source>
</reference>
<accession>A0A7D8Z433</accession>
<organism evidence="2 3">
    <name type="scientific">Lachnellula cervina</name>
    <dbReference type="NCBI Taxonomy" id="1316786"/>
    <lineage>
        <taxon>Eukaryota</taxon>
        <taxon>Fungi</taxon>
        <taxon>Dikarya</taxon>
        <taxon>Ascomycota</taxon>
        <taxon>Pezizomycotina</taxon>
        <taxon>Leotiomycetes</taxon>
        <taxon>Helotiales</taxon>
        <taxon>Lachnaceae</taxon>
        <taxon>Lachnellula</taxon>
    </lineage>
</organism>
<evidence type="ECO:0000313" key="2">
    <source>
        <dbReference type="EMBL" id="TVY51908.1"/>
    </source>
</evidence>
<dbReference type="Proteomes" id="UP000481288">
    <property type="component" value="Unassembled WGS sequence"/>
</dbReference>
<sequence>MSSALAHNLMRRGAEATLYNEKLQLPTWGMVLFGFTAVVYLIVSGVIEYTLGRIVPTLLMIESPPESIVFEPLATDDTDATLNKNTNANTEAQAVKPKPITASFRATLRLLSQKGGFRARFRGLSVFLVNQMAISWIAQFVSFIPFVPRPVVAVVAAVLCAQLSVAWTHIVISEPSPKMWFRRLPSTKQWRKVAAPTAVLAIAEQVTVLIPVYLGMMSGIGDKLQTPDQMANIDSRQAWIITLKGVGIGALALVLGFLLVVPADVSLTRVQASLLADSEETIVPFDRSFNGKVIPEIVGGTGAIGMLDAWKSFDWAARVRLVKAYLKVFLMQLAVAAVFAVVAVLEVALVLGKSKKVADGEPDSMGLDLM</sequence>
<protein>
    <submittedName>
        <fullName evidence="2">Uncharacterized protein</fullName>
    </submittedName>
</protein>
<name>A0A7D8Z433_9HELO</name>
<feature type="transmembrane region" description="Helical" evidence="1">
    <location>
        <begin position="193"/>
        <end position="218"/>
    </location>
</feature>
<dbReference type="AlphaFoldDB" id="A0A7D8Z433"/>
<evidence type="ECO:0000313" key="3">
    <source>
        <dbReference type="Proteomes" id="UP000481288"/>
    </source>
</evidence>
<feature type="transmembrane region" description="Helical" evidence="1">
    <location>
        <begin position="238"/>
        <end position="261"/>
    </location>
</feature>
<gene>
    <name evidence="2" type="ORF">LCER1_G007118</name>
</gene>
<keyword evidence="1" id="KW-1133">Transmembrane helix</keyword>
<dbReference type="EMBL" id="QGMG01000710">
    <property type="protein sequence ID" value="TVY51908.1"/>
    <property type="molecule type" value="Genomic_DNA"/>
</dbReference>
<feature type="transmembrane region" description="Helical" evidence="1">
    <location>
        <begin position="328"/>
        <end position="351"/>
    </location>
</feature>
<evidence type="ECO:0000256" key="1">
    <source>
        <dbReference type="SAM" id="Phobius"/>
    </source>
</evidence>
<keyword evidence="3" id="KW-1185">Reference proteome</keyword>
<comment type="caution">
    <text evidence="2">The sequence shown here is derived from an EMBL/GenBank/DDBJ whole genome shotgun (WGS) entry which is preliminary data.</text>
</comment>
<dbReference type="OrthoDB" id="2896006at2759"/>
<keyword evidence="1" id="KW-0472">Membrane</keyword>
<proteinExistence type="predicted"/>
<feature type="transmembrane region" description="Helical" evidence="1">
    <location>
        <begin position="151"/>
        <end position="172"/>
    </location>
</feature>
<keyword evidence="1" id="KW-0812">Transmembrane</keyword>
<feature type="transmembrane region" description="Helical" evidence="1">
    <location>
        <begin position="28"/>
        <end position="51"/>
    </location>
</feature>
<feature type="transmembrane region" description="Helical" evidence="1">
    <location>
        <begin position="124"/>
        <end position="145"/>
    </location>
</feature>